<sequence>MGSVTPEQYRAAVEKLVVDYRAAGPIETKQRKYRSVLIGHGWCNEVHRLAEASLHLVDRGYGHEALILLRTVFETTISLHWLSQKGDAAALGVFAEGSRVNRAAAEDMQKGFNVPQDLIDSIKGAPVEKTDESEIFRKFQAQCDEIDPKRELYSVYRYLCGYAHPSATSASEFVEWTTEPPSLRTEPKKGAASVVEATLAMCLIWAGRAFDEMINGKPRKQFLRSVARELGLPPVLPPIR</sequence>
<dbReference type="InterPro" id="IPR043733">
    <property type="entry name" value="DUF5677"/>
</dbReference>
<name>A0A918H9Q0_9ACTN</name>
<dbReference type="AlphaFoldDB" id="A0A918H9Q0"/>
<reference evidence="1" key="2">
    <citation type="submission" date="2020-09" db="EMBL/GenBank/DDBJ databases">
        <authorList>
            <person name="Sun Q."/>
            <person name="Ohkuma M."/>
        </authorList>
    </citation>
    <scope>NUCLEOTIDE SEQUENCE</scope>
    <source>
        <strain evidence="1">JCM 4125</strain>
    </source>
</reference>
<proteinExistence type="predicted"/>
<evidence type="ECO:0000313" key="2">
    <source>
        <dbReference type="Proteomes" id="UP000646776"/>
    </source>
</evidence>
<gene>
    <name evidence="1" type="ORF">GCM10010226_26530</name>
</gene>
<dbReference type="Proteomes" id="UP000646776">
    <property type="component" value="Unassembled WGS sequence"/>
</dbReference>
<dbReference type="Pfam" id="PF18928">
    <property type="entry name" value="DUF5677"/>
    <property type="match status" value="1"/>
</dbReference>
<organism evidence="1 2">
    <name type="scientific">Streptomyces phaeofaciens</name>
    <dbReference type="NCBI Taxonomy" id="68254"/>
    <lineage>
        <taxon>Bacteria</taxon>
        <taxon>Bacillati</taxon>
        <taxon>Actinomycetota</taxon>
        <taxon>Actinomycetes</taxon>
        <taxon>Kitasatosporales</taxon>
        <taxon>Streptomycetaceae</taxon>
        <taxon>Streptomyces</taxon>
    </lineage>
</organism>
<comment type="caution">
    <text evidence="1">The sequence shown here is derived from an EMBL/GenBank/DDBJ whole genome shotgun (WGS) entry which is preliminary data.</text>
</comment>
<accession>A0A918H9Q0</accession>
<dbReference type="EMBL" id="BMSA01000006">
    <property type="protein sequence ID" value="GGT48155.1"/>
    <property type="molecule type" value="Genomic_DNA"/>
</dbReference>
<reference evidence="1" key="1">
    <citation type="journal article" date="2014" name="Int. J. Syst. Evol. Microbiol.">
        <title>Complete genome sequence of Corynebacterium casei LMG S-19264T (=DSM 44701T), isolated from a smear-ripened cheese.</title>
        <authorList>
            <consortium name="US DOE Joint Genome Institute (JGI-PGF)"/>
            <person name="Walter F."/>
            <person name="Albersmeier A."/>
            <person name="Kalinowski J."/>
            <person name="Ruckert C."/>
        </authorList>
    </citation>
    <scope>NUCLEOTIDE SEQUENCE</scope>
    <source>
        <strain evidence="1">JCM 4125</strain>
    </source>
</reference>
<keyword evidence="2" id="KW-1185">Reference proteome</keyword>
<protein>
    <submittedName>
        <fullName evidence="1">Uncharacterized protein</fullName>
    </submittedName>
</protein>
<evidence type="ECO:0000313" key="1">
    <source>
        <dbReference type="EMBL" id="GGT48155.1"/>
    </source>
</evidence>
<dbReference type="RefSeq" id="WP_189711178.1">
    <property type="nucleotide sequence ID" value="NZ_BMSA01000006.1"/>
</dbReference>